<organism evidence="10 11">
    <name type="scientific">Bugula neritina</name>
    <name type="common">Brown bryozoan</name>
    <name type="synonym">Sertularia neritina</name>
    <dbReference type="NCBI Taxonomy" id="10212"/>
    <lineage>
        <taxon>Eukaryota</taxon>
        <taxon>Metazoa</taxon>
        <taxon>Spiralia</taxon>
        <taxon>Lophotrochozoa</taxon>
        <taxon>Bryozoa</taxon>
        <taxon>Gymnolaemata</taxon>
        <taxon>Cheilostomatida</taxon>
        <taxon>Flustrina</taxon>
        <taxon>Buguloidea</taxon>
        <taxon>Bugulidae</taxon>
        <taxon>Bugula</taxon>
    </lineage>
</organism>
<keyword evidence="1" id="KW-0808">Transferase</keyword>
<dbReference type="InterPro" id="IPR043502">
    <property type="entry name" value="DNA/RNA_pol_sf"/>
</dbReference>
<dbReference type="OrthoDB" id="10063139at2759"/>
<dbReference type="PANTHER" id="PTHR37984">
    <property type="entry name" value="PROTEIN CBG26694"/>
    <property type="match status" value="1"/>
</dbReference>
<evidence type="ECO:0000313" key="11">
    <source>
        <dbReference type="Proteomes" id="UP000593567"/>
    </source>
</evidence>
<dbReference type="EMBL" id="VXIV02000946">
    <property type="protein sequence ID" value="KAF6035044.1"/>
    <property type="molecule type" value="Genomic_DNA"/>
</dbReference>
<keyword evidence="4" id="KW-0255">Endonuclease</keyword>
<dbReference type="FunFam" id="3.30.70.270:FF:000020">
    <property type="entry name" value="Transposon Tf2-6 polyprotein-like Protein"/>
    <property type="match status" value="1"/>
</dbReference>
<sequence length="1070" mass="121578">MTFDGVPKQFLTSVRVLFDILDTKKLGYVNFCDIEARWNKENTDKLPADVVECLRNSSVNGQLTFELFVSGLQQSLKAAASKPGSPYQGGDAPPKPFKPVNLQQHGSETISSPLRTSQAAVEPIYQKPPRTSSRNYEQNGRAQSIADIPAQPITSPQHRPPYRESDAYRKQTPKRRDNSRRHTLGHGVDGSMVRRSKLLEEERRMLLKGLQSVDKVKNWYTKRLAEVADRQRYGVLEADNSNTDQQQERVAFEQLRISEPSGKVRVCGDFKQLNQRISIDQHPLPKLDDLMEKLRGGVYFSKLDLADAYLQLELDDEAKKLCVINTPFGLYRYNRMCFGIASSPAQFQRCMDSLTVELPGVAAYLDDLIITGSTVDEHWANLNRLLAKLQEHGFRLRLDKCEFFKTSVEYLGHVIDKEGKRPSESSIAALKQLPIPQDTQQVKAFLGKITYYGRFISNLADKAAPLYNLLKDGVSFAWTNSCQQAFTKLKKDVINATNLSHYDESQTLVLATDASSYGVGAVLSQQDADGNETPIAYSSKTLTETQKKYSQIEREALSIIYGVTKFRQYLYGRKFILLTDHEPLVSIFSPQKNIPSTTAQRLQRWALTLMAFQYDIAYKKTSKHGNADALSRLPLGIDEQFDAAEHQEDMEVSHTIREEIHAFPLDSMQIKRATQNDDTLQKVVTWIHEGWPNNKPTEPELQLLWAQRESLVLHDNIVLLQRDTNSRVVVPKALQTTVLETLHSSHWGVVKVKQLARRYVWWSSLNADIEKLTKACDVCKQLSAAPTQCFTEWPKTEHPWERVHLDFAGPFKDKMWLICIDAHSKFPYMGKMEIGQTSAKQTIQVLKDIFSLEGLPNTVVTDNGPQFTSSDFEAFCKQHGISHITSPPHHPPSNGEAERFVQTFKRSVEKNCVGGVPLTDSVRLTLATYRSLPHPALEWKTPAEVLHGRQPRCLLSLINPFNTRNYQTKSNNNTSSQFAVNSLVYARNYSSGPKWVPGKIIRRVGNTIFLVDTDRGIWKRHCNQLQIRLATESMPNDESIAAEPTPEHSQYPTTRRYPQRIRKAPERYEP</sequence>
<dbReference type="InterPro" id="IPR041373">
    <property type="entry name" value="RT_RNaseH"/>
</dbReference>
<dbReference type="Gene3D" id="3.30.70.270">
    <property type="match status" value="2"/>
</dbReference>
<dbReference type="Gene3D" id="1.10.340.70">
    <property type="match status" value="1"/>
</dbReference>
<comment type="caution">
    <text evidence="10">The sequence shown here is derived from an EMBL/GenBank/DDBJ whole genome shotgun (WGS) entry which is preliminary data.</text>
</comment>
<keyword evidence="6" id="KW-0695">RNA-directed DNA polymerase</keyword>
<evidence type="ECO:0000259" key="8">
    <source>
        <dbReference type="PROSITE" id="PS50878"/>
    </source>
</evidence>
<keyword evidence="3" id="KW-0540">Nuclease</keyword>
<proteinExistence type="predicted"/>
<dbReference type="Proteomes" id="UP000593567">
    <property type="component" value="Unassembled WGS sequence"/>
</dbReference>
<dbReference type="PROSITE" id="PS50878">
    <property type="entry name" value="RT_POL"/>
    <property type="match status" value="1"/>
</dbReference>
<dbReference type="CDD" id="cd09274">
    <property type="entry name" value="RNase_HI_RT_Ty3"/>
    <property type="match status" value="1"/>
</dbReference>
<dbReference type="CDD" id="cd01647">
    <property type="entry name" value="RT_LTR"/>
    <property type="match status" value="1"/>
</dbReference>
<dbReference type="InterPro" id="IPR043128">
    <property type="entry name" value="Rev_trsase/Diguanyl_cyclase"/>
</dbReference>
<feature type="compositionally biased region" description="Polar residues" evidence="7">
    <location>
        <begin position="101"/>
        <end position="119"/>
    </location>
</feature>
<evidence type="ECO:0000256" key="7">
    <source>
        <dbReference type="SAM" id="MobiDB-lite"/>
    </source>
</evidence>
<evidence type="ECO:0000256" key="3">
    <source>
        <dbReference type="ARBA" id="ARBA00022722"/>
    </source>
</evidence>
<gene>
    <name evidence="10" type="ORF">EB796_006640</name>
</gene>
<dbReference type="InterPro" id="IPR036397">
    <property type="entry name" value="RNaseH_sf"/>
</dbReference>
<dbReference type="FunFam" id="3.10.20.370:FF:000001">
    <property type="entry name" value="Retrovirus-related Pol polyprotein from transposon 17.6-like protein"/>
    <property type="match status" value="1"/>
</dbReference>
<dbReference type="Pfam" id="PF17921">
    <property type="entry name" value="Integrase_H2C2"/>
    <property type="match status" value="1"/>
</dbReference>
<dbReference type="Gene3D" id="3.30.420.10">
    <property type="entry name" value="Ribonuclease H-like superfamily/Ribonuclease H"/>
    <property type="match status" value="1"/>
</dbReference>
<feature type="region of interest" description="Disordered" evidence="7">
    <location>
        <begin position="80"/>
        <end position="189"/>
    </location>
</feature>
<dbReference type="InterPro" id="IPR050951">
    <property type="entry name" value="Retrovirus_Pol_polyprotein"/>
</dbReference>
<accession>A0A7J7KAR9</accession>
<feature type="domain" description="Integrase catalytic" evidence="9">
    <location>
        <begin position="795"/>
        <end position="950"/>
    </location>
</feature>
<keyword evidence="11" id="KW-1185">Reference proteome</keyword>
<evidence type="ECO:0000256" key="1">
    <source>
        <dbReference type="ARBA" id="ARBA00022679"/>
    </source>
</evidence>
<dbReference type="PROSITE" id="PS50994">
    <property type="entry name" value="INTEGRASE"/>
    <property type="match status" value="1"/>
</dbReference>
<keyword evidence="2" id="KW-0548">Nucleotidyltransferase</keyword>
<dbReference type="SUPFAM" id="SSF53098">
    <property type="entry name" value="Ribonuclease H-like"/>
    <property type="match status" value="1"/>
</dbReference>
<dbReference type="SUPFAM" id="SSF56672">
    <property type="entry name" value="DNA/RNA polymerases"/>
    <property type="match status" value="1"/>
</dbReference>
<feature type="compositionally biased region" description="Polar residues" evidence="7">
    <location>
        <begin position="129"/>
        <end position="142"/>
    </location>
</feature>
<evidence type="ECO:0000256" key="5">
    <source>
        <dbReference type="ARBA" id="ARBA00022801"/>
    </source>
</evidence>
<dbReference type="InterPro" id="IPR041588">
    <property type="entry name" value="Integrase_H2C2"/>
</dbReference>
<dbReference type="Pfam" id="PF00665">
    <property type="entry name" value="rve"/>
    <property type="match status" value="1"/>
</dbReference>
<dbReference type="InterPro" id="IPR012337">
    <property type="entry name" value="RNaseH-like_sf"/>
</dbReference>
<evidence type="ECO:0000313" key="10">
    <source>
        <dbReference type="EMBL" id="KAF6035044.1"/>
    </source>
</evidence>
<feature type="compositionally biased region" description="Basic residues" evidence="7">
    <location>
        <begin position="171"/>
        <end position="184"/>
    </location>
</feature>
<feature type="region of interest" description="Disordered" evidence="7">
    <location>
        <begin position="1035"/>
        <end position="1070"/>
    </location>
</feature>
<dbReference type="GO" id="GO:0015074">
    <property type="term" value="P:DNA integration"/>
    <property type="evidence" value="ECO:0007669"/>
    <property type="project" value="InterPro"/>
</dbReference>
<evidence type="ECO:0000256" key="4">
    <source>
        <dbReference type="ARBA" id="ARBA00022759"/>
    </source>
</evidence>
<protein>
    <submittedName>
        <fullName evidence="10">Uncharacterized protein</fullName>
    </submittedName>
</protein>
<keyword evidence="5" id="KW-0378">Hydrolase</keyword>
<feature type="domain" description="Reverse transcriptase" evidence="8">
    <location>
        <begin position="238"/>
        <end position="415"/>
    </location>
</feature>
<dbReference type="Gene3D" id="3.10.10.10">
    <property type="entry name" value="HIV Type 1 Reverse Transcriptase, subunit A, domain 1"/>
    <property type="match status" value="1"/>
</dbReference>
<evidence type="ECO:0000256" key="2">
    <source>
        <dbReference type="ARBA" id="ARBA00022695"/>
    </source>
</evidence>
<name>A0A7J7KAR9_BUGNE</name>
<dbReference type="InterPro" id="IPR057953">
    <property type="entry name" value="SAPC2_N"/>
</dbReference>
<reference evidence="10" key="1">
    <citation type="submission" date="2020-06" db="EMBL/GenBank/DDBJ databases">
        <title>Draft genome of Bugula neritina, a colonial animal packing powerful symbionts and potential medicines.</title>
        <authorList>
            <person name="Rayko M."/>
        </authorList>
    </citation>
    <scope>NUCLEOTIDE SEQUENCE [LARGE SCALE GENOMIC DNA]</scope>
    <source>
        <strain evidence="10">Kwan_BN1</strain>
    </source>
</reference>
<dbReference type="Pfam" id="PF17917">
    <property type="entry name" value="RT_RNaseH"/>
    <property type="match status" value="1"/>
</dbReference>
<dbReference type="PANTHER" id="PTHR37984:SF5">
    <property type="entry name" value="PROTEIN NYNRIN-LIKE"/>
    <property type="match status" value="1"/>
</dbReference>
<dbReference type="InterPro" id="IPR000477">
    <property type="entry name" value="RT_dom"/>
</dbReference>
<dbReference type="Pfam" id="PF00078">
    <property type="entry name" value="RVT_1"/>
    <property type="match status" value="1"/>
</dbReference>
<dbReference type="Pfam" id="PF25825">
    <property type="entry name" value="SAPC2_N"/>
    <property type="match status" value="1"/>
</dbReference>
<evidence type="ECO:0000259" key="9">
    <source>
        <dbReference type="PROSITE" id="PS50994"/>
    </source>
</evidence>
<dbReference type="AlphaFoldDB" id="A0A7J7KAR9"/>
<evidence type="ECO:0000256" key="6">
    <source>
        <dbReference type="ARBA" id="ARBA00022918"/>
    </source>
</evidence>
<dbReference type="GO" id="GO:0003824">
    <property type="term" value="F:catalytic activity"/>
    <property type="evidence" value="ECO:0007669"/>
    <property type="project" value="UniProtKB-KW"/>
</dbReference>
<dbReference type="FunFam" id="3.30.420.10:FF:000063">
    <property type="entry name" value="Retrovirus-related Pol polyprotein from transposon 297-like Protein"/>
    <property type="match status" value="1"/>
</dbReference>
<dbReference type="GO" id="GO:0003676">
    <property type="term" value="F:nucleic acid binding"/>
    <property type="evidence" value="ECO:0007669"/>
    <property type="project" value="InterPro"/>
</dbReference>
<dbReference type="FunFam" id="1.10.340.70:FF:000001">
    <property type="entry name" value="Retrovirus-related Pol polyprotein from transposon gypsy-like Protein"/>
    <property type="match status" value="1"/>
</dbReference>
<dbReference type="InterPro" id="IPR001584">
    <property type="entry name" value="Integrase_cat-core"/>
</dbReference>